<evidence type="ECO:0000313" key="2">
    <source>
        <dbReference type="Proteomes" id="UP000248132"/>
    </source>
</evidence>
<name>A0A318XGB8_9FIRM</name>
<dbReference type="RefSeq" id="WP_110463391.1">
    <property type="nucleotide sequence ID" value="NZ_QKMR01000027.1"/>
</dbReference>
<proteinExistence type="predicted"/>
<comment type="caution">
    <text evidence="1">The sequence shown here is derived from an EMBL/GenBank/DDBJ whole genome shotgun (WGS) entry which is preliminary data.</text>
</comment>
<evidence type="ECO:0000313" key="1">
    <source>
        <dbReference type="EMBL" id="PYG84977.1"/>
    </source>
</evidence>
<dbReference type="AlphaFoldDB" id="A0A318XGB8"/>
<protein>
    <submittedName>
        <fullName evidence="1">Tail protein (Putative endopeptidase)</fullName>
    </submittedName>
</protein>
<keyword evidence="2" id="KW-1185">Reference proteome</keyword>
<dbReference type="Proteomes" id="UP000248132">
    <property type="component" value="Unassembled WGS sequence"/>
</dbReference>
<accession>A0A318XGB8</accession>
<gene>
    <name evidence="1" type="ORF">LY28_03435</name>
</gene>
<reference evidence="1 2" key="1">
    <citation type="submission" date="2018-06" db="EMBL/GenBank/DDBJ databases">
        <title>Genomic Encyclopedia of Type Strains, Phase I: the one thousand microbial genomes (KMG-I) project.</title>
        <authorList>
            <person name="Kyrpides N."/>
        </authorList>
    </citation>
    <scope>NUCLEOTIDE SEQUENCE [LARGE SCALE GENOMIC DNA]</scope>
    <source>
        <strain evidence="1 2">DSM 19573</strain>
    </source>
</reference>
<dbReference type="OrthoDB" id="2085631at2"/>
<sequence>MGILAVHFLPKGSRKNPLRITDGTYHKGSAELVPDASNIVNRLWIKGGKATSELYTQNITVGALPIQLYYSPRAPITVTVDGVSKTLGIQNIDEAGMHDFLINAAEKLLIPDLCTSGNGIITYKYEYPIKILLEEPASQQMYGVFEDILQVDTDDKDLALELGFKHLYKYSQPIISGSIKPFKGIYKAGEIIRVMIPGINIDADLQIKEVSYNSVPMKPVEITLQLETPERDLSNILKEMAKRIAKLEKTTYADSEGPVEKYVAKEENYKWLEEGEKTEPLRSQEWIFWQEASEKAEPLRIEELMAWKEDAANTAHPLLLPLDSLYPLETLYP</sequence>
<organism evidence="1 2">
    <name type="scientific">Ruminiclostridium sufflavum DSM 19573</name>
    <dbReference type="NCBI Taxonomy" id="1121337"/>
    <lineage>
        <taxon>Bacteria</taxon>
        <taxon>Bacillati</taxon>
        <taxon>Bacillota</taxon>
        <taxon>Clostridia</taxon>
        <taxon>Eubacteriales</taxon>
        <taxon>Oscillospiraceae</taxon>
        <taxon>Ruminiclostridium</taxon>
    </lineage>
</organism>
<dbReference type="EMBL" id="QKMR01000027">
    <property type="protein sequence ID" value="PYG84977.1"/>
    <property type="molecule type" value="Genomic_DNA"/>
</dbReference>